<proteinExistence type="predicted"/>
<dbReference type="HOGENOM" id="CLU_2450314_0_0_11"/>
<sequence>MLSGVAELSDALADDGLQRVVVTDGGLCGVNRPAGLLDEAHRPREVRGVDIWKSTPSTRQGKELIGKILTWLIPLWPGLGPLDHRDTRM</sequence>
<reference evidence="1 2" key="1">
    <citation type="submission" date="2010-10" db="EMBL/GenBank/DDBJ databases">
        <title>Complete sequence of Frankia sp. EuI1c.</title>
        <authorList>
            <consortium name="US DOE Joint Genome Institute"/>
            <person name="Lucas S."/>
            <person name="Copeland A."/>
            <person name="Lapidus A."/>
            <person name="Cheng J.-F."/>
            <person name="Bruce D."/>
            <person name="Goodwin L."/>
            <person name="Pitluck S."/>
            <person name="Chertkov O."/>
            <person name="Detter J.C."/>
            <person name="Han C."/>
            <person name="Tapia R."/>
            <person name="Land M."/>
            <person name="Hauser L."/>
            <person name="Jeffries C."/>
            <person name="Kyrpides N."/>
            <person name="Ivanova N."/>
            <person name="Mikhailova N."/>
            <person name="Beauchemin N."/>
            <person name="Sen A."/>
            <person name="Sur S.A."/>
            <person name="Gtari M."/>
            <person name="Wall L."/>
            <person name="Tisa L."/>
            <person name="Woyke T."/>
        </authorList>
    </citation>
    <scope>NUCLEOTIDE SEQUENCE [LARGE SCALE GENOMIC DNA]</scope>
    <source>
        <strain evidence="2">DSM 45817 / CECT 9037 / EuI1c</strain>
    </source>
</reference>
<dbReference type="RefSeq" id="WP_013423896.1">
    <property type="nucleotide sequence ID" value="NC_014666.1"/>
</dbReference>
<organism evidence="1 2">
    <name type="scientific">Pseudofrankia inefficax (strain DSM 45817 / CECT 9037 / DDB 130130 / EuI1c)</name>
    <name type="common">Frankia inefficax</name>
    <dbReference type="NCBI Taxonomy" id="298654"/>
    <lineage>
        <taxon>Bacteria</taxon>
        <taxon>Bacillati</taxon>
        <taxon>Actinomycetota</taxon>
        <taxon>Actinomycetes</taxon>
        <taxon>Frankiales</taxon>
        <taxon>Frankiaceae</taxon>
        <taxon>Pseudofrankia</taxon>
    </lineage>
</organism>
<name>E3J6K2_PSEI1</name>
<dbReference type="KEGG" id="fri:FraEuI1c_2750"/>
<dbReference type="AlphaFoldDB" id="E3J6K2"/>
<keyword evidence="2" id="KW-1185">Reference proteome</keyword>
<evidence type="ECO:0000313" key="2">
    <source>
        <dbReference type="Proteomes" id="UP000002484"/>
    </source>
</evidence>
<dbReference type="InParanoid" id="E3J6K2"/>
<gene>
    <name evidence="1" type="ordered locus">FraEuI1c_2750</name>
</gene>
<dbReference type="Proteomes" id="UP000002484">
    <property type="component" value="Chromosome"/>
</dbReference>
<accession>E3J6K2</accession>
<protein>
    <submittedName>
        <fullName evidence="1">Uncharacterized protein</fullName>
    </submittedName>
</protein>
<dbReference type="EMBL" id="CP002299">
    <property type="protein sequence ID" value="ADP80778.1"/>
    <property type="molecule type" value="Genomic_DNA"/>
</dbReference>
<evidence type="ECO:0000313" key="1">
    <source>
        <dbReference type="EMBL" id="ADP80778.1"/>
    </source>
</evidence>